<keyword evidence="4" id="KW-1185">Reference proteome</keyword>
<dbReference type="RefSeq" id="WP_259315288.1">
    <property type="nucleotide sequence ID" value="NZ_CP087164.1"/>
</dbReference>
<gene>
    <name evidence="3" type="ORF">DSM104329_01999</name>
</gene>
<feature type="region of interest" description="Disordered" evidence="1">
    <location>
        <begin position="62"/>
        <end position="91"/>
    </location>
</feature>
<organism evidence="3 4">
    <name type="scientific">Capillimicrobium parvum</name>
    <dbReference type="NCBI Taxonomy" id="2884022"/>
    <lineage>
        <taxon>Bacteria</taxon>
        <taxon>Bacillati</taxon>
        <taxon>Actinomycetota</taxon>
        <taxon>Thermoleophilia</taxon>
        <taxon>Solirubrobacterales</taxon>
        <taxon>Capillimicrobiaceae</taxon>
        <taxon>Capillimicrobium</taxon>
    </lineage>
</organism>
<protein>
    <submittedName>
        <fullName evidence="3">Uncharacterized protein</fullName>
    </submittedName>
</protein>
<dbReference type="KEGG" id="sbae:DSM104329_01999"/>
<evidence type="ECO:0000313" key="4">
    <source>
        <dbReference type="Proteomes" id="UP001162834"/>
    </source>
</evidence>
<name>A0A9E6XW85_9ACTN</name>
<keyword evidence="2" id="KW-0732">Signal</keyword>
<reference evidence="3" key="1">
    <citation type="journal article" date="2022" name="Int. J. Syst. Evol. Microbiol.">
        <title>Pseudomonas aegrilactucae sp. nov. and Pseudomonas morbosilactucae sp. nov., pathogens causing bacterial rot of lettuce in Japan.</title>
        <authorList>
            <person name="Sawada H."/>
            <person name="Fujikawa T."/>
            <person name="Satou M."/>
        </authorList>
    </citation>
    <scope>NUCLEOTIDE SEQUENCE</scope>
    <source>
        <strain evidence="3">0166_1</strain>
    </source>
</reference>
<dbReference type="EMBL" id="CP087164">
    <property type="protein sequence ID" value="UGS35606.1"/>
    <property type="molecule type" value="Genomic_DNA"/>
</dbReference>
<sequence>MRLRRPRHGTIAAYLALFVALGGTSYAAASLPRNSVGTKQLQNQSVTGAKVRNGSLTAADFRRGQAPRGPAGPQGPTGPAGPQGPAGGGSTVGFASIAANGTVNANLSSGITQSMVGVVPGGYCLNNLPASPRQVQVTPQTGFVGPVVANATIGSFGACPSGTQVTIVLTATATNTAVNNGFFISID</sequence>
<evidence type="ECO:0000256" key="1">
    <source>
        <dbReference type="SAM" id="MobiDB-lite"/>
    </source>
</evidence>
<feature type="chain" id="PRO_5039525270" evidence="2">
    <location>
        <begin position="28"/>
        <end position="187"/>
    </location>
</feature>
<feature type="signal peptide" evidence="2">
    <location>
        <begin position="1"/>
        <end position="27"/>
    </location>
</feature>
<evidence type="ECO:0000313" key="3">
    <source>
        <dbReference type="EMBL" id="UGS35606.1"/>
    </source>
</evidence>
<proteinExistence type="predicted"/>
<dbReference type="Proteomes" id="UP001162834">
    <property type="component" value="Chromosome"/>
</dbReference>
<evidence type="ECO:0000256" key="2">
    <source>
        <dbReference type="SAM" id="SignalP"/>
    </source>
</evidence>
<accession>A0A9E6XW85</accession>
<dbReference type="AlphaFoldDB" id="A0A9E6XW85"/>